<organism evidence="1">
    <name type="scientific">Anguilla anguilla</name>
    <name type="common">European freshwater eel</name>
    <name type="synonym">Muraena anguilla</name>
    <dbReference type="NCBI Taxonomy" id="7936"/>
    <lineage>
        <taxon>Eukaryota</taxon>
        <taxon>Metazoa</taxon>
        <taxon>Chordata</taxon>
        <taxon>Craniata</taxon>
        <taxon>Vertebrata</taxon>
        <taxon>Euteleostomi</taxon>
        <taxon>Actinopterygii</taxon>
        <taxon>Neopterygii</taxon>
        <taxon>Teleostei</taxon>
        <taxon>Anguilliformes</taxon>
        <taxon>Anguillidae</taxon>
        <taxon>Anguilla</taxon>
    </lineage>
</organism>
<sequence length="22" mass="2577">MELVFYMISFKCCAVHHCLQSS</sequence>
<protein>
    <submittedName>
        <fullName evidence="1">Uncharacterized protein</fullName>
    </submittedName>
</protein>
<reference evidence="1" key="2">
    <citation type="journal article" date="2015" name="Fish Shellfish Immunol.">
        <title>Early steps in the European eel (Anguilla anguilla)-Vibrio vulnificus interaction in the gills: Role of the RtxA13 toxin.</title>
        <authorList>
            <person name="Callol A."/>
            <person name="Pajuelo D."/>
            <person name="Ebbesson L."/>
            <person name="Teles M."/>
            <person name="MacKenzie S."/>
            <person name="Amaro C."/>
        </authorList>
    </citation>
    <scope>NUCLEOTIDE SEQUENCE</scope>
</reference>
<reference evidence="1" key="1">
    <citation type="submission" date="2014-11" db="EMBL/GenBank/DDBJ databases">
        <authorList>
            <person name="Amaro Gonzalez C."/>
        </authorList>
    </citation>
    <scope>NUCLEOTIDE SEQUENCE</scope>
</reference>
<name>A0A0E9SK43_ANGAN</name>
<accession>A0A0E9SK43</accession>
<dbReference type="EMBL" id="GBXM01067719">
    <property type="protein sequence ID" value="JAH40858.1"/>
    <property type="molecule type" value="Transcribed_RNA"/>
</dbReference>
<evidence type="ECO:0000313" key="1">
    <source>
        <dbReference type="EMBL" id="JAH40858.1"/>
    </source>
</evidence>
<dbReference type="AlphaFoldDB" id="A0A0E9SK43"/>
<proteinExistence type="predicted"/>